<dbReference type="Pfam" id="PF25999">
    <property type="entry name" value="SYNRG_C"/>
    <property type="match status" value="1"/>
</dbReference>
<sequence length="598" mass="64952">MNPGFTDKSVLDNSKQREYLKQQQQLRNMTKSSPALSADDMIENLLSKKEIFQKKKDTNQQQKSSSKMDPVWLTEGMEPAAYRKVWEQVCTPAGLTDTPKLSLILLGSGLATDTLGYIWSLTNTTVSGALTKIELFRTLALVALAQKGYSFTNLLVLTQFHEAPIPRLDLRPSVPFMTATPTPNQITGGSLPTATSVPLLSIPQVPTVTETLSLFDTLTEPSVPGSLSTSTVTTTPTSAPSLSILSATDLNKLSGPSQSTVPTLSADDDEFDDFKSADTFTAESLTVLDVKDNNASLPADNLRAEDLFKSNFTSFLIQSEKKSNIDDMVPFSSDFDDGKKPVSDSTSISSTDSGSKKDSSIFSTSSLQEALREDLTLAPVTLPCVAPPIPCAPVEGDRYSAIRQLAAGNDNLAESSQEDFYDDFGDFITATQPAVQDSSATFNISNTGVQSSSLASDLQEKCLEACVLVLREANDLFKTIDDPKVLAEVVDDDRGKKYLEEIIEVERIGRRIISSKTKIQADDCELSKQLESLCKSLEPFTKPLEHTHMEEESGAKCGLCQCEIGPAHVKYGINQFHAPCANLFLHITGELLPLTPVT</sequence>
<evidence type="ECO:0000259" key="2">
    <source>
        <dbReference type="PROSITE" id="PS50031"/>
    </source>
</evidence>
<evidence type="ECO:0000256" key="1">
    <source>
        <dbReference type="SAM" id="MobiDB-lite"/>
    </source>
</evidence>
<dbReference type="Proteomes" id="UP001461498">
    <property type="component" value="Unassembled WGS sequence"/>
</dbReference>
<dbReference type="InterPro" id="IPR039656">
    <property type="entry name" value="SYNRG"/>
</dbReference>
<comment type="caution">
    <text evidence="3">The sequence shown here is derived from an EMBL/GenBank/DDBJ whole genome shotgun (WGS) entry which is preliminary data.</text>
</comment>
<keyword evidence="4" id="KW-1185">Reference proteome</keyword>
<dbReference type="InterPro" id="IPR059024">
    <property type="entry name" value="SYNRG_C"/>
</dbReference>
<organism evidence="3 4">
    <name type="scientific">Rhynocoris fuscipes</name>
    <dbReference type="NCBI Taxonomy" id="488301"/>
    <lineage>
        <taxon>Eukaryota</taxon>
        <taxon>Metazoa</taxon>
        <taxon>Ecdysozoa</taxon>
        <taxon>Arthropoda</taxon>
        <taxon>Hexapoda</taxon>
        <taxon>Insecta</taxon>
        <taxon>Pterygota</taxon>
        <taxon>Neoptera</taxon>
        <taxon>Paraneoptera</taxon>
        <taxon>Hemiptera</taxon>
        <taxon>Heteroptera</taxon>
        <taxon>Panheteroptera</taxon>
        <taxon>Cimicomorpha</taxon>
        <taxon>Reduviidae</taxon>
        <taxon>Harpactorinae</taxon>
        <taxon>Harpactorini</taxon>
        <taxon>Rhynocoris</taxon>
    </lineage>
</organism>
<dbReference type="GO" id="GO:0030130">
    <property type="term" value="C:clathrin coat of trans-Golgi network vesicle"/>
    <property type="evidence" value="ECO:0007669"/>
    <property type="project" value="TreeGrafter"/>
</dbReference>
<gene>
    <name evidence="3" type="ORF">O3M35_010691</name>
</gene>
<proteinExistence type="predicted"/>
<dbReference type="InterPro" id="IPR000261">
    <property type="entry name" value="EH_dom"/>
</dbReference>
<dbReference type="PANTHER" id="PTHR15463">
    <property type="entry name" value="AP1 GAMMA SUBUNIT BINDING PROTEIN 1"/>
    <property type="match status" value="1"/>
</dbReference>
<feature type="compositionally biased region" description="Low complexity" evidence="1">
    <location>
        <begin position="343"/>
        <end position="353"/>
    </location>
</feature>
<dbReference type="PROSITE" id="PS50031">
    <property type="entry name" value="EH"/>
    <property type="match status" value="1"/>
</dbReference>
<dbReference type="AlphaFoldDB" id="A0AAW1D061"/>
<accession>A0AAW1D061</accession>
<evidence type="ECO:0000313" key="4">
    <source>
        <dbReference type="Proteomes" id="UP001461498"/>
    </source>
</evidence>
<reference evidence="3 4" key="1">
    <citation type="submission" date="2022-12" db="EMBL/GenBank/DDBJ databases">
        <title>Chromosome-level genome assembly of true bugs.</title>
        <authorList>
            <person name="Ma L."/>
            <person name="Li H."/>
        </authorList>
    </citation>
    <scope>NUCLEOTIDE SEQUENCE [LARGE SCALE GENOMIC DNA]</scope>
    <source>
        <strain evidence="3">Lab_2022b</strain>
    </source>
</reference>
<dbReference type="EMBL" id="JAPXFL010000007">
    <property type="protein sequence ID" value="KAK9504334.1"/>
    <property type="molecule type" value="Genomic_DNA"/>
</dbReference>
<feature type="region of interest" description="Disordered" evidence="1">
    <location>
        <begin position="327"/>
        <end position="360"/>
    </location>
</feature>
<dbReference type="Gene3D" id="1.10.238.10">
    <property type="entry name" value="EF-hand"/>
    <property type="match status" value="1"/>
</dbReference>
<name>A0AAW1D061_9HEMI</name>
<evidence type="ECO:0000313" key="3">
    <source>
        <dbReference type="EMBL" id="KAK9504334.1"/>
    </source>
</evidence>
<dbReference type="PANTHER" id="PTHR15463:SF2">
    <property type="entry name" value="SYNERGIN GAMMA"/>
    <property type="match status" value="1"/>
</dbReference>
<feature type="domain" description="EH" evidence="2">
    <location>
        <begin position="78"/>
        <end position="166"/>
    </location>
</feature>
<protein>
    <recommendedName>
        <fullName evidence="2">EH domain-containing protein</fullName>
    </recommendedName>
</protein>